<dbReference type="OrthoDB" id="10667181at2759"/>
<feature type="compositionally biased region" description="Low complexity" evidence="1">
    <location>
        <begin position="124"/>
        <end position="135"/>
    </location>
</feature>
<sequence>MSNRAGYRRPGPRGGSSASRGGSTPRGGSVQRGSRSVRGGQTATPNRSRQNLSLDLSSYSESDSSELPIITTAATGSGSINLITDSSYESSDSSSVDEVKPEADWSSKNPRPAPKPSPPKPDTNSQANSPASPSPHRVRRPIRKIPAQSSPTPNSQNQTFQNDSSPQEEEHRPQRGSRPPNIQPDNETPPPSPPRSPIQNQNSQPIQSQQPQAQPQQNATNPVKNEPPPPQDDEETFQIVYEQRKLLPQWKRYVQMTQRDILVYRCESVKIKQYGKVHVIVTKPPVDFNSQHYVGMLVRHQSGTRFTLHAKAEQHAAPSPQLMGLSFFDMDDDDANIRTFRVAIPDHVYTPTGKEDDLSRIAFRGKDVPGVKIWCSVMPTKHEDGTLTLDLGPYSIVRSTKNFVIRDENRKAVFTIFKTYDGICTVKVRPPFTPLFGFAIAAAISTSSK</sequence>
<evidence type="ECO:0000313" key="2">
    <source>
        <dbReference type="EMBL" id="OHT06933.1"/>
    </source>
</evidence>
<feature type="compositionally biased region" description="Low complexity" evidence="1">
    <location>
        <begin position="85"/>
        <end position="96"/>
    </location>
</feature>
<feature type="region of interest" description="Disordered" evidence="1">
    <location>
        <begin position="1"/>
        <end position="233"/>
    </location>
</feature>
<evidence type="ECO:0000313" key="3">
    <source>
        <dbReference type="Proteomes" id="UP000179807"/>
    </source>
</evidence>
<accession>A0A1J4KBT9</accession>
<feature type="compositionally biased region" description="Polar residues" evidence="1">
    <location>
        <begin position="31"/>
        <end position="51"/>
    </location>
</feature>
<keyword evidence="3" id="KW-1185">Reference proteome</keyword>
<gene>
    <name evidence="2" type="ORF">TRFO_24886</name>
</gene>
<feature type="compositionally biased region" description="Polar residues" evidence="1">
    <location>
        <begin position="147"/>
        <end position="165"/>
    </location>
</feature>
<dbReference type="InterPro" id="IPR025659">
    <property type="entry name" value="Tubby-like_C"/>
</dbReference>
<dbReference type="AlphaFoldDB" id="A0A1J4KBT9"/>
<dbReference type="VEuPathDB" id="TrichDB:TRFO_24886"/>
<feature type="compositionally biased region" description="Low complexity" evidence="1">
    <location>
        <begin position="52"/>
        <end position="67"/>
    </location>
</feature>
<dbReference type="EMBL" id="MLAK01000710">
    <property type="protein sequence ID" value="OHT06933.1"/>
    <property type="molecule type" value="Genomic_DNA"/>
</dbReference>
<protein>
    <recommendedName>
        <fullName evidence="4">Tubby C-terminal domain-containing protein</fullName>
    </recommendedName>
</protein>
<feature type="compositionally biased region" description="Pro residues" evidence="1">
    <location>
        <begin position="111"/>
        <end position="121"/>
    </location>
</feature>
<dbReference type="Gene3D" id="3.20.90.10">
    <property type="entry name" value="Tubby Protein, Chain A"/>
    <property type="match status" value="1"/>
</dbReference>
<comment type="caution">
    <text evidence="2">The sequence shown here is derived from an EMBL/GenBank/DDBJ whole genome shotgun (WGS) entry which is preliminary data.</text>
</comment>
<organism evidence="2 3">
    <name type="scientific">Tritrichomonas foetus</name>
    <dbReference type="NCBI Taxonomy" id="1144522"/>
    <lineage>
        <taxon>Eukaryota</taxon>
        <taxon>Metamonada</taxon>
        <taxon>Parabasalia</taxon>
        <taxon>Tritrichomonadida</taxon>
        <taxon>Tritrichomonadidae</taxon>
        <taxon>Tritrichomonas</taxon>
    </lineage>
</organism>
<evidence type="ECO:0000256" key="1">
    <source>
        <dbReference type="SAM" id="MobiDB-lite"/>
    </source>
</evidence>
<feature type="compositionally biased region" description="Polar residues" evidence="1">
    <location>
        <begin position="72"/>
        <end position="84"/>
    </location>
</feature>
<feature type="compositionally biased region" description="Pro residues" evidence="1">
    <location>
        <begin position="187"/>
        <end position="196"/>
    </location>
</feature>
<dbReference type="RefSeq" id="XP_068360069.1">
    <property type="nucleotide sequence ID" value="XM_068504002.1"/>
</dbReference>
<feature type="compositionally biased region" description="Low complexity" evidence="1">
    <location>
        <begin position="197"/>
        <end position="219"/>
    </location>
</feature>
<dbReference type="SUPFAM" id="SSF54518">
    <property type="entry name" value="Tubby C-terminal domain-like"/>
    <property type="match status" value="1"/>
</dbReference>
<feature type="compositionally biased region" description="Basic residues" evidence="1">
    <location>
        <begin position="1"/>
        <end position="11"/>
    </location>
</feature>
<name>A0A1J4KBT9_9EUKA</name>
<proteinExistence type="predicted"/>
<evidence type="ECO:0008006" key="4">
    <source>
        <dbReference type="Google" id="ProtNLM"/>
    </source>
</evidence>
<dbReference type="Proteomes" id="UP000179807">
    <property type="component" value="Unassembled WGS sequence"/>
</dbReference>
<reference evidence="2" key="1">
    <citation type="submission" date="2016-10" db="EMBL/GenBank/DDBJ databases">
        <authorList>
            <person name="Benchimol M."/>
            <person name="Almeida L.G."/>
            <person name="Vasconcelos A.T."/>
            <person name="Perreira-Neves A."/>
            <person name="Rosa I.A."/>
            <person name="Tasca T."/>
            <person name="Bogo M.R."/>
            <person name="de Souza W."/>
        </authorList>
    </citation>
    <scope>NUCLEOTIDE SEQUENCE [LARGE SCALE GENOMIC DNA]</scope>
    <source>
        <strain evidence="2">K</strain>
    </source>
</reference>
<dbReference type="GeneID" id="94838706"/>
<feature type="compositionally biased region" description="Low complexity" evidence="1">
    <location>
        <begin position="12"/>
        <end position="29"/>
    </location>
</feature>